<gene>
    <name evidence="2" type="ORF">F5878DRAFT_645966</name>
</gene>
<feature type="compositionally biased region" description="Low complexity" evidence="1">
    <location>
        <begin position="214"/>
        <end position="224"/>
    </location>
</feature>
<comment type="caution">
    <text evidence="2">The sequence shown here is derived from an EMBL/GenBank/DDBJ whole genome shotgun (WGS) entry which is preliminary data.</text>
</comment>
<name>A0AA38U743_9AGAR</name>
<dbReference type="Proteomes" id="UP001163846">
    <property type="component" value="Unassembled WGS sequence"/>
</dbReference>
<dbReference type="AlphaFoldDB" id="A0AA38U743"/>
<evidence type="ECO:0000256" key="1">
    <source>
        <dbReference type="SAM" id="MobiDB-lite"/>
    </source>
</evidence>
<evidence type="ECO:0000313" key="2">
    <source>
        <dbReference type="EMBL" id="KAJ3833401.1"/>
    </source>
</evidence>
<proteinExistence type="predicted"/>
<keyword evidence="3" id="KW-1185">Reference proteome</keyword>
<organism evidence="2 3">
    <name type="scientific">Lentinula raphanica</name>
    <dbReference type="NCBI Taxonomy" id="153919"/>
    <lineage>
        <taxon>Eukaryota</taxon>
        <taxon>Fungi</taxon>
        <taxon>Dikarya</taxon>
        <taxon>Basidiomycota</taxon>
        <taxon>Agaricomycotina</taxon>
        <taxon>Agaricomycetes</taxon>
        <taxon>Agaricomycetidae</taxon>
        <taxon>Agaricales</taxon>
        <taxon>Marasmiineae</taxon>
        <taxon>Omphalotaceae</taxon>
        <taxon>Lentinula</taxon>
    </lineage>
</organism>
<evidence type="ECO:0000313" key="3">
    <source>
        <dbReference type="Proteomes" id="UP001163846"/>
    </source>
</evidence>
<feature type="compositionally biased region" description="Basic residues" evidence="1">
    <location>
        <begin position="139"/>
        <end position="152"/>
    </location>
</feature>
<protein>
    <submittedName>
        <fullName evidence="2">Uncharacterized protein</fullName>
    </submittedName>
</protein>
<sequence>MTAEEIVPTTKSIQNSSKQWVKWVRYCETSFREDLTFLCAFYTASSDLNDPWPQESAIINKAGSCGRDPYQQGPTHGNYSLSIVHQHMLKHQAALSKWHKHQQYKDGPEEIQQQADSKDGWVQVGKNSCLTMILHQEKHSRPRQLNKKNHRGHKEDQETLEEWRSLRLDIQALGIHSIQNALVGLVQPQNISVQGKGKGEGEIELKRFQYVPGSSLSSLSTSTSAEEGESVRASSRSHHHNGAGVNRGMNRNPNVIVGGSIIKIKKQITFGPELVVGTDVLSVKVRVEAGLIGGIGGFENRVGIPGGEGAAGVAKGSVGRVKGAGGA</sequence>
<reference evidence="2" key="1">
    <citation type="submission" date="2022-08" db="EMBL/GenBank/DDBJ databases">
        <authorList>
            <consortium name="DOE Joint Genome Institute"/>
            <person name="Min B."/>
            <person name="Riley R."/>
            <person name="Sierra-Patev S."/>
            <person name="Naranjo-Ortiz M."/>
            <person name="Looney B."/>
            <person name="Konkel Z."/>
            <person name="Slot J.C."/>
            <person name="Sakamoto Y."/>
            <person name="Steenwyk J.L."/>
            <person name="Rokas A."/>
            <person name="Carro J."/>
            <person name="Camarero S."/>
            <person name="Ferreira P."/>
            <person name="Molpeceres G."/>
            <person name="Ruiz-Duenas F.J."/>
            <person name="Serrano A."/>
            <person name="Henrissat B."/>
            <person name="Drula E."/>
            <person name="Hughes K.W."/>
            <person name="Mata J.L."/>
            <person name="Ishikawa N.K."/>
            <person name="Vargas-Isla R."/>
            <person name="Ushijima S."/>
            <person name="Smith C.A."/>
            <person name="Ahrendt S."/>
            <person name="Andreopoulos W."/>
            <person name="He G."/>
            <person name="Labutti K."/>
            <person name="Lipzen A."/>
            <person name="Ng V."/>
            <person name="Sandor L."/>
            <person name="Barry K."/>
            <person name="Martinez A.T."/>
            <person name="Xiao Y."/>
            <person name="Gibbons J.G."/>
            <person name="Terashima K."/>
            <person name="Hibbett D.S."/>
            <person name="Grigoriev I.V."/>
        </authorList>
    </citation>
    <scope>NUCLEOTIDE SEQUENCE</scope>
    <source>
        <strain evidence="2">TFB9207</strain>
    </source>
</reference>
<accession>A0AA38U743</accession>
<feature type="region of interest" description="Disordered" evidence="1">
    <location>
        <begin position="139"/>
        <end position="158"/>
    </location>
</feature>
<dbReference type="EMBL" id="MU806704">
    <property type="protein sequence ID" value="KAJ3833401.1"/>
    <property type="molecule type" value="Genomic_DNA"/>
</dbReference>
<feature type="region of interest" description="Disordered" evidence="1">
    <location>
        <begin position="214"/>
        <end position="250"/>
    </location>
</feature>